<dbReference type="RefSeq" id="WP_285976483.1">
    <property type="nucleotide sequence ID" value="NZ_CP127221.1"/>
</dbReference>
<accession>A0A9Y2F2T8</accession>
<dbReference type="PROSITE" id="PS51257">
    <property type="entry name" value="PROKAR_LIPOPROTEIN"/>
    <property type="match status" value="1"/>
</dbReference>
<keyword evidence="2" id="KW-1185">Reference proteome</keyword>
<evidence type="ECO:0000313" key="2">
    <source>
        <dbReference type="Proteomes" id="UP001231445"/>
    </source>
</evidence>
<proteinExistence type="predicted"/>
<reference evidence="1 2" key="1">
    <citation type="submission" date="2023-06" db="EMBL/GenBank/DDBJ databases">
        <title>Altererythrobacter rubellus NBRC 112769 genome.</title>
        <authorList>
            <person name="Zhang K."/>
        </authorList>
    </citation>
    <scope>NUCLEOTIDE SEQUENCE [LARGE SCALE GENOMIC DNA]</scope>
    <source>
        <strain evidence="1 2">NBRC 112769</strain>
    </source>
</reference>
<evidence type="ECO:0000313" key="1">
    <source>
        <dbReference type="EMBL" id="WIW96174.1"/>
    </source>
</evidence>
<name>A0A9Y2F2T8_9SPHN</name>
<dbReference type="AlphaFoldDB" id="A0A9Y2F2T8"/>
<sequence>MKTFSILLVGVALIGCSSDPVEDNSTANESSPANEIPKKFHGVFDNSEAGCSFRYSDGRLTIYKDSIVFYESAGDVTGDVVREGDNRIQVSLNMQGEGDTWTDYRSYELSEDGQKLTIKTEDYEFEKIRCP</sequence>
<dbReference type="KEGG" id="arue:QQX03_03450"/>
<protein>
    <submittedName>
        <fullName evidence="1">Uncharacterized protein</fullName>
    </submittedName>
</protein>
<gene>
    <name evidence="1" type="ORF">QQX03_03450</name>
</gene>
<dbReference type="Proteomes" id="UP001231445">
    <property type="component" value="Chromosome"/>
</dbReference>
<organism evidence="1 2">
    <name type="scientific">Altererythrobacter rubellus</name>
    <dbReference type="NCBI Taxonomy" id="2173831"/>
    <lineage>
        <taxon>Bacteria</taxon>
        <taxon>Pseudomonadati</taxon>
        <taxon>Pseudomonadota</taxon>
        <taxon>Alphaproteobacteria</taxon>
        <taxon>Sphingomonadales</taxon>
        <taxon>Erythrobacteraceae</taxon>
        <taxon>Altererythrobacter</taxon>
    </lineage>
</organism>
<dbReference type="EMBL" id="CP127221">
    <property type="protein sequence ID" value="WIW96174.1"/>
    <property type="molecule type" value="Genomic_DNA"/>
</dbReference>